<organism evidence="1 2">
    <name type="scientific">Parascaris equorum</name>
    <name type="common">Equine roundworm</name>
    <dbReference type="NCBI Taxonomy" id="6256"/>
    <lineage>
        <taxon>Eukaryota</taxon>
        <taxon>Metazoa</taxon>
        <taxon>Ecdysozoa</taxon>
        <taxon>Nematoda</taxon>
        <taxon>Chromadorea</taxon>
        <taxon>Rhabditida</taxon>
        <taxon>Spirurina</taxon>
        <taxon>Ascaridomorpha</taxon>
        <taxon>Ascaridoidea</taxon>
        <taxon>Ascarididae</taxon>
        <taxon>Parascaris</taxon>
    </lineage>
</organism>
<evidence type="ECO:0000313" key="1">
    <source>
        <dbReference type="Proteomes" id="UP000887564"/>
    </source>
</evidence>
<sequence>MFESCCFECVMFSGSQRPCPSKELSPASPSYAGWFFVHFSIHKFHGFRSNHTSRR</sequence>
<dbReference type="Proteomes" id="UP000887564">
    <property type="component" value="Unplaced"/>
</dbReference>
<proteinExistence type="predicted"/>
<keyword evidence="1" id="KW-1185">Reference proteome</keyword>
<accession>A0A914S1K2</accession>
<reference evidence="2" key="1">
    <citation type="submission" date="2022-11" db="UniProtKB">
        <authorList>
            <consortium name="WormBaseParasite"/>
        </authorList>
    </citation>
    <scope>IDENTIFICATION</scope>
</reference>
<evidence type="ECO:0000313" key="2">
    <source>
        <dbReference type="WBParaSite" id="PEQ_0000819501-mRNA-1"/>
    </source>
</evidence>
<dbReference type="AlphaFoldDB" id="A0A914S1K2"/>
<protein>
    <submittedName>
        <fullName evidence="2">Uncharacterized protein</fullName>
    </submittedName>
</protein>
<name>A0A914S1K2_PAREQ</name>
<dbReference type="WBParaSite" id="PEQ_0000819501-mRNA-1">
    <property type="protein sequence ID" value="PEQ_0000819501-mRNA-1"/>
    <property type="gene ID" value="PEQ_0000819501"/>
</dbReference>